<accession>A0A8B4QAF3</accession>
<proteinExistence type="predicted"/>
<dbReference type="Proteomes" id="UP000254330">
    <property type="component" value="Unassembled WGS sequence"/>
</dbReference>
<dbReference type="RefSeq" id="WP_109350256.1">
    <property type="nucleotide sequence ID" value="NZ_BJUE01000023.1"/>
</dbReference>
<dbReference type="AlphaFoldDB" id="A0A8B4QAF3"/>
<keyword evidence="5" id="KW-1185">Reference proteome</keyword>
<dbReference type="OrthoDB" id="2413078at2"/>
<keyword evidence="1" id="KW-1133">Transmembrane helix</keyword>
<organism evidence="2 4">
    <name type="scientific">Kurthia zopfii</name>
    <dbReference type="NCBI Taxonomy" id="1650"/>
    <lineage>
        <taxon>Bacteria</taxon>
        <taxon>Bacillati</taxon>
        <taxon>Bacillota</taxon>
        <taxon>Bacilli</taxon>
        <taxon>Bacillales</taxon>
        <taxon>Caryophanaceae</taxon>
        <taxon>Kurthia</taxon>
    </lineage>
</organism>
<feature type="transmembrane region" description="Helical" evidence="1">
    <location>
        <begin position="6"/>
        <end position="24"/>
    </location>
</feature>
<name>A0A8B4QAF3_9BACL</name>
<keyword evidence="1" id="KW-0812">Transmembrane</keyword>
<feature type="transmembrane region" description="Helical" evidence="1">
    <location>
        <begin position="29"/>
        <end position="48"/>
    </location>
</feature>
<sequence length="96" mass="10993">MFGLGGFYDVLIVAGFLALQYFFATRRHFLWGAILPIVFIGWRIYMVSTNDSNLLVNGVITIVGLLFLLVEWKSGRDAVKKKIEKELNKMQSHDLK</sequence>
<gene>
    <name evidence="3" type="ORF">DFR61_12822</name>
    <name evidence="2" type="ORF">NCTC10597_01389</name>
</gene>
<evidence type="ECO:0000256" key="1">
    <source>
        <dbReference type="SAM" id="Phobius"/>
    </source>
</evidence>
<keyword evidence="1" id="KW-0472">Membrane</keyword>
<comment type="caution">
    <text evidence="2">The sequence shown here is derived from an EMBL/GenBank/DDBJ whole genome shotgun (WGS) entry which is preliminary data.</text>
</comment>
<dbReference type="EMBL" id="SNZG01000028">
    <property type="protein sequence ID" value="TDR35792.1"/>
    <property type="molecule type" value="Genomic_DNA"/>
</dbReference>
<feature type="transmembrane region" description="Helical" evidence="1">
    <location>
        <begin position="54"/>
        <end position="72"/>
    </location>
</feature>
<evidence type="ECO:0000313" key="3">
    <source>
        <dbReference type="EMBL" id="TDR35792.1"/>
    </source>
</evidence>
<dbReference type="EMBL" id="UGNP01000001">
    <property type="protein sequence ID" value="STX09696.1"/>
    <property type="molecule type" value="Genomic_DNA"/>
</dbReference>
<evidence type="ECO:0000313" key="2">
    <source>
        <dbReference type="EMBL" id="STX09696.1"/>
    </source>
</evidence>
<evidence type="ECO:0000313" key="5">
    <source>
        <dbReference type="Proteomes" id="UP000294641"/>
    </source>
</evidence>
<reference evidence="2 4" key="1">
    <citation type="submission" date="2018-06" db="EMBL/GenBank/DDBJ databases">
        <authorList>
            <consortium name="Pathogen Informatics"/>
            <person name="Doyle S."/>
        </authorList>
    </citation>
    <scope>NUCLEOTIDE SEQUENCE [LARGE SCALE GENOMIC DNA]</scope>
    <source>
        <strain evidence="2 4">NCTC10597</strain>
    </source>
</reference>
<evidence type="ECO:0000313" key="4">
    <source>
        <dbReference type="Proteomes" id="UP000254330"/>
    </source>
</evidence>
<dbReference type="Proteomes" id="UP000294641">
    <property type="component" value="Unassembled WGS sequence"/>
</dbReference>
<protein>
    <submittedName>
        <fullName evidence="2">Uncharacterized protein</fullName>
    </submittedName>
</protein>
<reference evidence="3 5" key="2">
    <citation type="submission" date="2019-03" db="EMBL/GenBank/DDBJ databases">
        <title>Genomic Encyclopedia of Type Strains, Phase IV (KMG-IV): sequencing the most valuable type-strain genomes for metagenomic binning, comparative biology and taxonomic classification.</title>
        <authorList>
            <person name="Goeker M."/>
        </authorList>
    </citation>
    <scope>NUCLEOTIDE SEQUENCE [LARGE SCALE GENOMIC DNA]</scope>
    <source>
        <strain evidence="3 5">DSM 20580</strain>
    </source>
</reference>